<name>A0A160TT46_9ZZZZ</name>
<protein>
    <submittedName>
        <fullName evidence="3">Beta-ketoadipate enol-lactone hydrolase</fullName>
        <ecNumber evidence="3">3.1.1.24</ecNumber>
    </submittedName>
</protein>
<dbReference type="Pfam" id="PF00561">
    <property type="entry name" value="Abhydrolase_1"/>
    <property type="match status" value="1"/>
</dbReference>
<proteinExistence type="predicted"/>
<evidence type="ECO:0000313" key="3">
    <source>
        <dbReference type="EMBL" id="CUS53027.1"/>
    </source>
</evidence>
<organism evidence="3">
    <name type="scientific">hydrothermal vent metagenome</name>
    <dbReference type="NCBI Taxonomy" id="652676"/>
    <lineage>
        <taxon>unclassified sequences</taxon>
        <taxon>metagenomes</taxon>
        <taxon>ecological metagenomes</taxon>
    </lineage>
</organism>
<gene>
    <name evidence="3" type="ORF">MGWOODY_XGa2705</name>
</gene>
<keyword evidence="1 3" id="KW-0378">Hydrolase</keyword>
<dbReference type="Gene3D" id="3.40.50.1820">
    <property type="entry name" value="alpha/beta hydrolase"/>
    <property type="match status" value="1"/>
</dbReference>
<dbReference type="AlphaFoldDB" id="A0A160TT46"/>
<dbReference type="EC" id="3.1.1.24" evidence="3"/>
<evidence type="ECO:0000256" key="1">
    <source>
        <dbReference type="ARBA" id="ARBA00022801"/>
    </source>
</evidence>
<dbReference type="InterPro" id="IPR029058">
    <property type="entry name" value="AB_hydrolase_fold"/>
</dbReference>
<dbReference type="EMBL" id="CZRL01000094">
    <property type="protein sequence ID" value="CUS53027.1"/>
    <property type="molecule type" value="Genomic_DNA"/>
</dbReference>
<evidence type="ECO:0000259" key="2">
    <source>
        <dbReference type="Pfam" id="PF00561"/>
    </source>
</evidence>
<reference evidence="3" key="1">
    <citation type="submission" date="2015-10" db="EMBL/GenBank/DDBJ databases">
        <authorList>
            <person name="Gilbert D.G."/>
        </authorList>
    </citation>
    <scope>NUCLEOTIDE SEQUENCE</scope>
</reference>
<feature type="domain" description="AB hydrolase-1" evidence="2">
    <location>
        <begin position="15"/>
        <end position="242"/>
    </location>
</feature>
<dbReference type="PRINTS" id="PR00111">
    <property type="entry name" value="ABHYDROLASE"/>
</dbReference>
<dbReference type="SUPFAM" id="SSF53474">
    <property type="entry name" value="alpha/beta-Hydrolases"/>
    <property type="match status" value="1"/>
</dbReference>
<dbReference type="GO" id="GO:0047570">
    <property type="term" value="F:3-oxoadipate enol-lactonase activity"/>
    <property type="evidence" value="ECO:0007669"/>
    <property type="project" value="UniProtKB-EC"/>
</dbReference>
<dbReference type="PANTHER" id="PTHR43798">
    <property type="entry name" value="MONOACYLGLYCEROL LIPASE"/>
    <property type="match status" value="1"/>
</dbReference>
<dbReference type="InterPro" id="IPR050266">
    <property type="entry name" value="AB_hydrolase_sf"/>
</dbReference>
<sequence length="257" mass="28517">MAAVAVDYRVQGEGPPLYMVHGIGSRKITWDGLMPHITPYFTCVSYDLRGHGHSPVPVPPYSLDDLIEDLEALRVKLGHERIHVVGHSLGGMIGPAYARAHPNRVSSIGLLSTAAGRSDDERDKLIALIGKMEREGVAAVLDTLLDRWYTDEFLRVRPDVVEQRKQQVIDTPTDVFLSVFRIYATTEMGPWLHEIQTPCLVLTGELDSGCSPRLNHFIAGELGQSELVVLDGLKHSILMEAPDRVASPLKTFLLKHR</sequence>
<accession>A0A160TT46</accession>
<dbReference type="InterPro" id="IPR000073">
    <property type="entry name" value="AB_hydrolase_1"/>
</dbReference>
<dbReference type="GO" id="GO:0016020">
    <property type="term" value="C:membrane"/>
    <property type="evidence" value="ECO:0007669"/>
    <property type="project" value="TreeGrafter"/>
</dbReference>
<dbReference type="PANTHER" id="PTHR43798:SF31">
    <property type="entry name" value="AB HYDROLASE SUPERFAMILY PROTEIN YCLE"/>
    <property type="match status" value="1"/>
</dbReference>